<keyword evidence="6" id="KW-0068">Autocatalytic cleavage</keyword>
<dbReference type="Gene3D" id="1.25.40.690">
    <property type="match status" value="1"/>
</dbReference>
<keyword evidence="15" id="KW-1185">Reference proteome</keyword>
<dbReference type="GO" id="GO:0051028">
    <property type="term" value="P:mRNA transport"/>
    <property type="evidence" value="ECO:0007669"/>
    <property type="project" value="UniProtKB-KW"/>
</dbReference>
<gene>
    <name evidence="14" type="ORF">ILUMI_22283</name>
</gene>
<organism evidence="14 15">
    <name type="scientific">Ignelater luminosus</name>
    <name type="common">Cucubano</name>
    <name type="synonym">Pyrophorus luminosus</name>
    <dbReference type="NCBI Taxonomy" id="2038154"/>
    <lineage>
        <taxon>Eukaryota</taxon>
        <taxon>Metazoa</taxon>
        <taxon>Ecdysozoa</taxon>
        <taxon>Arthropoda</taxon>
        <taxon>Hexapoda</taxon>
        <taxon>Insecta</taxon>
        <taxon>Pterygota</taxon>
        <taxon>Neoptera</taxon>
        <taxon>Endopterygota</taxon>
        <taxon>Coleoptera</taxon>
        <taxon>Polyphaga</taxon>
        <taxon>Elateriformia</taxon>
        <taxon>Elateroidea</taxon>
        <taxon>Elateridae</taxon>
        <taxon>Agrypninae</taxon>
        <taxon>Pyrophorini</taxon>
        <taxon>Ignelater</taxon>
    </lineage>
</organism>
<accession>A0A8K0CAX8</accession>
<evidence type="ECO:0000256" key="12">
    <source>
        <dbReference type="SAM" id="MobiDB-lite"/>
    </source>
</evidence>
<dbReference type="EMBL" id="VTPC01090256">
    <property type="protein sequence ID" value="KAF2883898.1"/>
    <property type="molecule type" value="Genomic_DNA"/>
</dbReference>
<dbReference type="Gene3D" id="3.30.1610.10">
    <property type="entry name" value="Peptidase S59, nucleoporin"/>
    <property type="match status" value="1"/>
</dbReference>
<dbReference type="PANTHER" id="PTHR23198:SF6">
    <property type="entry name" value="NUCLEAR PORE COMPLEX PROTEIN NUP98-NUP96"/>
    <property type="match status" value="1"/>
</dbReference>
<sequence>MLALGNNLIYFHRLNKILLMLFKNLPSQHLVNNFKEDLELVVKLEPTHSLEATNLCSELLLKVVFFNPPAGGFMMQQQQQPIANQSLGGNELQSQPDFHVIVDNLYEPFPHRDLFDGIEVKNYINSEATNPTILKKIIEDAPLPMTPSVDISKLRIMPQPKLNHSGNGSGKFSLLENTVSPSTPQNNFVLQGSSGKRLVLRKSTPKSEKDLLEHYRSMAAGNNNNDTTNNKNRSIFKNNIFEELNGNEISSNHEEIEPSRTASPLSIRSPPLKEFGDSNDKDVEKGGKTVRFTDEDFDMSTKTNLTGNLHHVKILEGGDKIFKSLSSEENIHNSEDDNPSLKEPQYPCGIKLTRQEYYTIPPYEELHKYKTENNACIVKGFTVGRHGFGNVYFPDQMDISNLDLDEVVHFGFRNVTLYPDDSKKPPVGQGLNRPAKVTLDHVWPRHRDTHELLKDPKDIAAENFIERLALLAERQNAELVDYNPETGSWVFTVKHFSKYHFTDADDEEVAQQLRKCKREQEQQRKESEKKKEEENLSDTEDEAQDTTKRGLGGIASYEMNDTTPRDTTFHQTLSQARLASAFREDAKSALVMKSSFFDEESISDDVSSSDIGIVHHFSVPATTLSSRVMVGAQKKTRTQKPKYYPLLNHHHVVPLQKSLLVSNNYMDMALFKSRSFKAGWGPGFMFVPVAAPPNIDSPSVLERKLCIANTVMSLKVGNLSSKPQMVYLEKHLNVVFEESTVSVDASGVPLFKVNEGYGSLIRHQEIAELVDSSSYYKEVWDLCLALWGPNASSPTNKRELFSKWLEDTASPYLKNELELFTFKKSAIIKNVFTYLTGHKVEEAAKLAMEEGFSRLSALIAQASAHDNSRLLIYEQLEQWKTSGAFNNIDKNILKIYMLLGGVSFISDINVFEDLNWKRALALHLWYMCRPGTSLIHAVRSYQESFMSLGYANRPSPEHYEFTTTTVYDVLYQILLLFGNNTMPLEKVIDPTTYTEDPLDYRLSWLLLQVFTALKVGTISDEVSNTIYISFSSQLENLGLWKWAVFVLLFMQDSSAKQNLIMGILDRNLKTDRTSENNLMIEDSLVNDFKIPSEWIHTVLANKTNLMGKNIETYKHLILQNDWCEANNVAVTHLIPEFIATGQCEKLTNLLTSLIPGMRNILHWHTQTGLVLDFLKLHQNVTQSKEMEVFNIHQLKSDLTGLCCRLKDFPTKSLKQILAIAELSRFVAILLKIVYCELEPSTSKNVQNASELIKVLVMPADYKHDELMKYIHQYLKIESCK</sequence>
<feature type="region of interest" description="Disordered" evidence="12">
    <location>
        <begin position="252"/>
        <end position="286"/>
    </location>
</feature>
<comment type="subcellular location">
    <subcellularLocation>
        <location evidence="2">Nucleus membrane</location>
        <topology evidence="2">Peripheral membrane protein</topology>
        <orientation evidence="2">Nucleoplasmic side</orientation>
    </subcellularLocation>
    <subcellularLocation>
        <location evidence="1">Nucleus</location>
        <location evidence="1">Nuclear pore complex</location>
    </subcellularLocation>
</comment>
<evidence type="ECO:0000256" key="10">
    <source>
        <dbReference type="ARBA" id="ARBA00023132"/>
    </source>
</evidence>
<keyword evidence="9" id="KW-0811">Translocation</keyword>
<dbReference type="Pfam" id="PF12110">
    <property type="entry name" value="Nup96"/>
    <property type="match status" value="1"/>
</dbReference>
<dbReference type="Pfam" id="PF04096">
    <property type="entry name" value="Nucleoporin2"/>
    <property type="match status" value="1"/>
</dbReference>
<feature type="domain" description="Peptidase S59" evidence="13">
    <location>
        <begin position="354"/>
        <end position="496"/>
    </location>
</feature>
<evidence type="ECO:0000313" key="14">
    <source>
        <dbReference type="EMBL" id="KAF2883898.1"/>
    </source>
</evidence>
<dbReference type="GO" id="GO:0031965">
    <property type="term" value="C:nuclear membrane"/>
    <property type="evidence" value="ECO:0007669"/>
    <property type="project" value="UniProtKB-SubCell"/>
</dbReference>
<evidence type="ECO:0000256" key="4">
    <source>
        <dbReference type="ARBA" id="ARBA00013472"/>
    </source>
</evidence>
<evidence type="ECO:0000259" key="13">
    <source>
        <dbReference type="PROSITE" id="PS51434"/>
    </source>
</evidence>
<evidence type="ECO:0000256" key="3">
    <source>
        <dbReference type="ARBA" id="ARBA00008926"/>
    </source>
</evidence>
<dbReference type="AlphaFoldDB" id="A0A8K0CAX8"/>
<evidence type="ECO:0000256" key="1">
    <source>
        <dbReference type="ARBA" id="ARBA00004567"/>
    </source>
</evidence>
<dbReference type="GO" id="GO:0017056">
    <property type="term" value="F:structural constituent of nuclear pore"/>
    <property type="evidence" value="ECO:0007669"/>
    <property type="project" value="InterPro"/>
</dbReference>
<evidence type="ECO:0000256" key="7">
    <source>
        <dbReference type="ARBA" id="ARBA00022816"/>
    </source>
</evidence>
<protein>
    <recommendedName>
        <fullName evidence="4">Nuclear pore complex protein Nup98-Nup96</fullName>
    </recommendedName>
</protein>
<proteinExistence type="inferred from homology"/>
<dbReference type="GO" id="GO:0006405">
    <property type="term" value="P:RNA export from nucleus"/>
    <property type="evidence" value="ECO:0007669"/>
    <property type="project" value="TreeGrafter"/>
</dbReference>
<feature type="compositionally biased region" description="Basic and acidic residues" evidence="12">
    <location>
        <begin position="518"/>
        <end position="534"/>
    </location>
</feature>
<evidence type="ECO:0000256" key="11">
    <source>
        <dbReference type="ARBA" id="ARBA00023242"/>
    </source>
</evidence>
<evidence type="ECO:0000256" key="6">
    <source>
        <dbReference type="ARBA" id="ARBA00022813"/>
    </source>
</evidence>
<dbReference type="GO" id="GO:0006606">
    <property type="term" value="P:protein import into nucleus"/>
    <property type="evidence" value="ECO:0007669"/>
    <property type="project" value="TreeGrafter"/>
</dbReference>
<dbReference type="GO" id="GO:0003723">
    <property type="term" value="F:RNA binding"/>
    <property type="evidence" value="ECO:0007669"/>
    <property type="project" value="TreeGrafter"/>
</dbReference>
<reference evidence="14" key="1">
    <citation type="submission" date="2019-08" db="EMBL/GenBank/DDBJ databases">
        <title>The genome of the North American firefly Photinus pyralis.</title>
        <authorList>
            <consortium name="Photinus pyralis genome working group"/>
            <person name="Fallon T.R."/>
            <person name="Sander Lower S.E."/>
            <person name="Weng J.-K."/>
        </authorList>
    </citation>
    <scope>NUCLEOTIDE SEQUENCE</scope>
    <source>
        <strain evidence="14">TRF0915ILg1</strain>
        <tissue evidence="14">Whole body</tissue>
    </source>
</reference>
<dbReference type="PANTHER" id="PTHR23198">
    <property type="entry name" value="NUCLEOPORIN"/>
    <property type="match status" value="1"/>
</dbReference>
<dbReference type="OrthoDB" id="3797628at2759"/>
<evidence type="ECO:0000256" key="2">
    <source>
        <dbReference type="ARBA" id="ARBA00004620"/>
    </source>
</evidence>
<dbReference type="GO" id="GO:0000973">
    <property type="term" value="P:post-transcriptional tethering of RNA polymerase II gene DNA at nuclear periphery"/>
    <property type="evidence" value="ECO:0007669"/>
    <property type="project" value="TreeGrafter"/>
</dbReference>
<feature type="compositionally biased region" description="Acidic residues" evidence="12">
    <location>
        <begin position="535"/>
        <end position="544"/>
    </location>
</feature>
<dbReference type="GO" id="GO:0008139">
    <property type="term" value="F:nuclear localization sequence binding"/>
    <property type="evidence" value="ECO:0007669"/>
    <property type="project" value="TreeGrafter"/>
</dbReference>
<dbReference type="InterPro" id="IPR036903">
    <property type="entry name" value="Nup98_auto-Pept-S59_dom_sf"/>
</dbReference>
<dbReference type="InterPro" id="IPR021967">
    <property type="entry name" value="Nup98_C"/>
</dbReference>
<evidence type="ECO:0000313" key="15">
    <source>
        <dbReference type="Proteomes" id="UP000801492"/>
    </source>
</evidence>
<dbReference type="SUPFAM" id="SSF82215">
    <property type="entry name" value="C-terminal autoproteolytic domain of nucleoporin nup98"/>
    <property type="match status" value="1"/>
</dbReference>
<dbReference type="GO" id="GO:0034398">
    <property type="term" value="P:telomere tethering at nuclear periphery"/>
    <property type="evidence" value="ECO:0007669"/>
    <property type="project" value="TreeGrafter"/>
</dbReference>
<dbReference type="InterPro" id="IPR007230">
    <property type="entry name" value="Nup98_auto-Pept-S59_dom"/>
</dbReference>
<dbReference type="InterPro" id="IPR037665">
    <property type="entry name" value="Nucleoporin_S59-like"/>
</dbReference>
<evidence type="ECO:0000256" key="5">
    <source>
        <dbReference type="ARBA" id="ARBA00022448"/>
    </source>
</evidence>
<evidence type="ECO:0000256" key="8">
    <source>
        <dbReference type="ARBA" id="ARBA00022927"/>
    </source>
</evidence>
<keyword evidence="11" id="KW-0539">Nucleus</keyword>
<name>A0A8K0CAX8_IGNLU</name>
<dbReference type="Proteomes" id="UP000801492">
    <property type="component" value="Unassembled WGS sequence"/>
</dbReference>
<keyword evidence="5" id="KW-0813">Transport</keyword>
<keyword evidence="8" id="KW-0653">Protein transport</keyword>
<dbReference type="GO" id="GO:0044614">
    <property type="term" value="C:nuclear pore cytoplasmic filaments"/>
    <property type="evidence" value="ECO:0007669"/>
    <property type="project" value="TreeGrafter"/>
</dbReference>
<feature type="region of interest" description="Disordered" evidence="12">
    <location>
        <begin position="512"/>
        <end position="566"/>
    </location>
</feature>
<dbReference type="PROSITE" id="PS51434">
    <property type="entry name" value="NUP_C"/>
    <property type="match status" value="1"/>
</dbReference>
<comment type="caution">
    <text evidence="14">The sequence shown here is derived from an EMBL/GenBank/DDBJ whole genome shotgun (WGS) entry which is preliminary data.</text>
</comment>
<comment type="similarity">
    <text evidence="3">Belongs to the nucleoporin GLFG family.</text>
</comment>
<keyword evidence="7" id="KW-0509">mRNA transport</keyword>
<evidence type="ECO:0000256" key="9">
    <source>
        <dbReference type="ARBA" id="ARBA00023010"/>
    </source>
</evidence>
<keyword evidence="10" id="KW-0906">Nuclear pore complex</keyword>
<feature type="compositionally biased region" description="Basic and acidic residues" evidence="12">
    <location>
        <begin position="274"/>
        <end position="286"/>
    </location>
</feature>